<feature type="domain" description="N-acetyltransferase" evidence="1">
    <location>
        <begin position="28"/>
        <end position="158"/>
    </location>
</feature>
<dbReference type="STRING" id="45066.Lgra_3284"/>
<accession>A0A378JE62</accession>
<name>A0A378JE62_9GAMM</name>
<reference evidence="3 5" key="2">
    <citation type="submission" date="2018-06" db="EMBL/GenBank/DDBJ databases">
        <authorList>
            <consortium name="Pathogen Informatics"/>
            <person name="Doyle S."/>
        </authorList>
    </citation>
    <scope>NUCLEOTIDE SEQUENCE [LARGE SCALE GENOMIC DNA]</scope>
    <source>
        <strain evidence="3 5">NCTC12388</strain>
    </source>
</reference>
<dbReference type="GO" id="GO:0016747">
    <property type="term" value="F:acyltransferase activity, transferring groups other than amino-acyl groups"/>
    <property type="evidence" value="ECO:0007669"/>
    <property type="project" value="InterPro"/>
</dbReference>
<gene>
    <name evidence="2" type="ORF">Lgra_3284</name>
    <name evidence="3" type="ORF">NCTC12388_02057</name>
</gene>
<evidence type="ECO:0000313" key="5">
    <source>
        <dbReference type="Proteomes" id="UP000254476"/>
    </source>
</evidence>
<evidence type="ECO:0000313" key="3">
    <source>
        <dbReference type="EMBL" id="STX45328.1"/>
    </source>
</evidence>
<dbReference type="InterPro" id="IPR016181">
    <property type="entry name" value="Acyl_CoA_acyltransferase"/>
</dbReference>
<evidence type="ECO:0000313" key="2">
    <source>
        <dbReference type="EMBL" id="KTD06507.1"/>
    </source>
</evidence>
<reference evidence="2 4" key="1">
    <citation type="submission" date="2015-11" db="EMBL/GenBank/DDBJ databases">
        <title>Genomic analysis of 38 Legionella species identifies large and diverse effector repertoires.</title>
        <authorList>
            <person name="Burstein D."/>
            <person name="Amaro F."/>
            <person name="Zusman T."/>
            <person name="Lifshitz Z."/>
            <person name="Cohen O."/>
            <person name="Gilbert J.A."/>
            <person name="Pupko T."/>
            <person name="Shuman H.A."/>
            <person name="Segal G."/>
        </authorList>
    </citation>
    <scope>NUCLEOTIDE SEQUENCE [LARGE SCALE GENOMIC DNA]</scope>
    <source>
        <strain evidence="2 4">Lyon 8420412</strain>
    </source>
</reference>
<dbReference type="Pfam" id="PF00583">
    <property type="entry name" value="Acetyltransf_1"/>
    <property type="match status" value="1"/>
</dbReference>
<dbReference type="SUPFAM" id="SSF55729">
    <property type="entry name" value="Acyl-CoA N-acyltransferases (Nat)"/>
    <property type="match status" value="1"/>
</dbReference>
<proteinExistence type="predicted"/>
<protein>
    <submittedName>
        <fullName evidence="3">GNAT family acetyltransferase</fullName>
    </submittedName>
</protein>
<dbReference type="AlphaFoldDB" id="A0A378JE62"/>
<dbReference type="InterPro" id="IPR052729">
    <property type="entry name" value="Acyl/Acetyltrans_Enzymes"/>
</dbReference>
<evidence type="ECO:0000259" key="1">
    <source>
        <dbReference type="PROSITE" id="PS51186"/>
    </source>
</evidence>
<keyword evidence="4" id="KW-1185">Reference proteome</keyword>
<sequence length="305" mass="34837">MEMPFAPLNPEKAGILAFIFKEIIMENYQITRMTRDEISTAVEWARQEGWNPGLNDAECFYHTDPQGFFAGKLNGQIIAVGSAVVYDDHFAFCGFYIVDKNYRAQGYGMQLTQARLAYTGDRNVGIDGVLDMIDNYAHIGYKFAHNNARYALKYKPLPLKPDPLVVNLQTVPFAQLTHYDRHFFPVPRPQFLSAWIQQNTALALGYVQEEQLRGYGVIRKCFTGYKIGPLFADTPYIAEKLFEQLSEFAQDQTIYLDIPENNPLAIDLVQKFRMSKVFATARMYLKDEPKLSIQGIYGITTFELG</sequence>
<keyword evidence="3" id="KW-0808">Transferase</keyword>
<dbReference type="Pfam" id="PF18014">
    <property type="entry name" value="Acetyltransf_18"/>
    <property type="match status" value="1"/>
</dbReference>
<dbReference type="EMBL" id="LNYE01000029">
    <property type="protein sequence ID" value="KTD06507.1"/>
    <property type="molecule type" value="Genomic_DNA"/>
</dbReference>
<dbReference type="Gene3D" id="3.40.630.30">
    <property type="match status" value="1"/>
</dbReference>
<dbReference type="PANTHER" id="PTHR47237:SF1">
    <property type="entry name" value="SLL0310 PROTEIN"/>
    <property type="match status" value="1"/>
</dbReference>
<dbReference type="EMBL" id="UGOB01000001">
    <property type="protein sequence ID" value="STX45328.1"/>
    <property type="molecule type" value="Genomic_DNA"/>
</dbReference>
<dbReference type="PROSITE" id="PS51186">
    <property type="entry name" value="GNAT"/>
    <property type="match status" value="1"/>
</dbReference>
<dbReference type="CDD" id="cd04301">
    <property type="entry name" value="NAT_SF"/>
    <property type="match status" value="1"/>
</dbReference>
<dbReference type="InterPro" id="IPR000182">
    <property type="entry name" value="GNAT_dom"/>
</dbReference>
<organism evidence="3 5">
    <name type="scientific">Legionella gratiana</name>
    <dbReference type="NCBI Taxonomy" id="45066"/>
    <lineage>
        <taxon>Bacteria</taxon>
        <taxon>Pseudomonadati</taxon>
        <taxon>Pseudomonadota</taxon>
        <taxon>Gammaproteobacteria</taxon>
        <taxon>Legionellales</taxon>
        <taxon>Legionellaceae</taxon>
        <taxon>Legionella</taxon>
    </lineage>
</organism>
<dbReference type="PANTHER" id="PTHR47237">
    <property type="entry name" value="SLL0310 PROTEIN"/>
    <property type="match status" value="1"/>
</dbReference>
<dbReference type="Proteomes" id="UP000054691">
    <property type="component" value="Unassembled WGS sequence"/>
</dbReference>
<dbReference type="Proteomes" id="UP000254476">
    <property type="component" value="Unassembled WGS sequence"/>
</dbReference>
<evidence type="ECO:0000313" key="4">
    <source>
        <dbReference type="Proteomes" id="UP000054691"/>
    </source>
</evidence>
<dbReference type="InterPro" id="IPR041496">
    <property type="entry name" value="YitH/HolE_GNAT"/>
</dbReference>
<dbReference type="Gene3D" id="3.40.630.90">
    <property type="match status" value="1"/>
</dbReference>